<reference evidence="1 2" key="1">
    <citation type="journal article" date="2020" name="Mol. Plant">
        <title>The Chromosome-Based Rubber Tree Genome Provides New Insights into Spurge Genome Evolution and Rubber Biosynthesis.</title>
        <authorList>
            <person name="Liu J."/>
            <person name="Shi C."/>
            <person name="Shi C.C."/>
            <person name="Li W."/>
            <person name="Zhang Q.J."/>
            <person name="Zhang Y."/>
            <person name="Li K."/>
            <person name="Lu H.F."/>
            <person name="Shi C."/>
            <person name="Zhu S.T."/>
            <person name="Xiao Z.Y."/>
            <person name="Nan H."/>
            <person name="Yue Y."/>
            <person name="Zhu X.G."/>
            <person name="Wu Y."/>
            <person name="Hong X.N."/>
            <person name="Fan G.Y."/>
            <person name="Tong Y."/>
            <person name="Zhang D."/>
            <person name="Mao C.L."/>
            <person name="Liu Y.L."/>
            <person name="Hao S.J."/>
            <person name="Liu W.Q."/>
            <person name="Lv M.Q."/>
            <person name="Zhang H.B."/>
            <person name="Liu Y."/>
            <person name="Hu-Tang G.R."/>
            <person name="Wang J.P."/>
            <person name="Wang J.H."/>
            <person name="Sun Y.H."/>
            <person name="Ni S.B."/>
            <person name="Chen W.B."/>
            <person name="Zhang X.C."/>
            <person name="Jiao Y.N."/>
            <person name="Eichler E.E."/>
            <person name="Li G.H."/>
            <person name="Liu X."/>
            <person name="Gao L.Z."/>
        </authorList>
    </citation>
    <scope>NUCLEOTIDE SEQUENCE [LARGE SCALE GENOMIC DNA]</scope>
    <source>
        <strain evidence="2">cv. GT1</strain>
        <tissue evidence="1">Leaf</tissue>
    </source>
</reference>
<gene>
    <name evidence="1" type="ORF">GH714_003567</name>
</gene>
<dbReference type="Gene3D" id="3.40.50.10680">
    <property type="entry name" value="CofD-like domains"/>
    <property type="match status" value="1"/>
</dbReference>
<dbReference type="SUPFAM" id="SSF142338">
    <property type="entry name" value="CofD-like"/>
    <property type="match status" value="1"/>
</dbReference>
<accession>A0A6A6LV58</accession>
<name>A0A6A6LV58_HEVBR</name>
<protein>
    <submittedName>
        <fullName evidence="1">Uncharacterized protein</fullName>
    </submittedName>
</protein>
<dbReference type="InterPro" id="IPR038136">
    <property type="entry name" value="CofD-like_dom_sf"/>
</dbReference>
<evidence type="ECO:0000313" key="2">
    <source>
        <dbReference type="Proteomes" id="UP000467840"/>
    </source>
</evidence>
<dbReference type="AlphaFoldDB" id="A0A6A6LV58"/>
<proteinExistence type="predicted"/>
<keyword evidence="2" id="KW-1185">Reference proteome</keyword>
<dbReference type="EMBL" id="JAAGAX010000008">
    <property type="protein sequence ID" value="KAF2305301.1"/>
    <property type="molecule type" value="Genomic_DNA"/>
</dbReference>
<dbReference type="PANTHER" id="PTHR31240">
    <property type="entry name" value="MATERNAL EFFECT EMBRYO ARREST 18"/>
    <property type="match status" value="1"/>
</dbReference>
<sequence>MCRLISVLYNLIVFVIKDRCPAVGDFRSRCLRLSDQSTAEALAVRRLLGHRLPLNASQAKSEWMAVIRGQNEISHPTNGTMPPVNKGCSSVPALPARIKRVFYMSSEGGNSLHEVFPTVNSSVLDQLSNVDCIVYAMGSLFTSICPSLSVMFLTIHEHDTTPTSSLSHTMMRIAKLQKMG</sequence>
<evidence type="ECO:0000313" key="1">
    <source>
        <dbReference type="EMBL" id="KAF2305301.1"/>
    </source>
</evidence>
<dbReference type="PANTHER" id="PTHR31240:SF0">
    <property type="entry name" value="MATERNAL EFFECT EMBRYO ARREST 18"/>
    <property type="match status" value="1"/>
</dbReference>
<organism evidence="1 2">
    <name type="scientific">Hevea brasiliensis</name>
    <name type="common">Para rubber tree</name>
    <name type="synonym">Siphonia brasiliensis</name>
    <dbReference type="NCBI Taxonomy" id="3981"/>
    <lineage>
        <taxon>Eukaryota</taxon>
        <taxon>Viridiplantae</taxon>
        <taxon>Streptophyta</taxon>
        <taxon>Embryophyta</taxon>
        <taxon>Tracheophyta</taxon>
        <taxon>Spermatophyta</taxon>
        <taxon>Magnoliopsida</taxon>
        <taxon>eudicotyledons</taxon>
        <taxon>Gunneridae</taxon>
        <taxon>Pentapetalae</taxon>
        <taxon>rosids</taxon>
        <taxon>fabids</taxon>
        <taxon>Malpighiales</taxon>
        <taxon>Euphorbiaceae</taxon>
        <taxon>Crotonoideae</taxon>
        <taxon>Micrandreae</taxon>
        <taxon>Hevea</taxon>
    </lineage>
</organism>
<dbReference type="Proteomes" id="UP000467840">
    <property type="component" value="Chromosome 9"/>
</dbReference>
<comment type="caution">
    <text evidence="1">The sequence shown here is derived from an EMBL/GenBank/DDBJ whole genome shotgun (WGS) entry which is preliminary data.</text>
</comment>